<accession>A0A5C5GD34</accession>
<name>A0A5C5GD34_9RHOB</name>
<keyword evidence="3" id="KW-1185">Reference proteome</keyword>
<feature type="transmembrane region" description="Helical" evidence="1">
    <location>
        <begin position="12"/>
        <end position="28"/>
    </location>
</feature>
<comment type="caution">
    <text evidence="2">The sequence shown here is derived from an EMBL/GenBank/DDBJ whole genome shotgun (WGS) entry which is preliminary data.</text>
</comment>
<dbReference type="OrthoDB" id="7362327at2"/>
<proteinExistence type="predicted"/>
<organism evidence="2 3">
    <name type="scientific">Pelagovum pacificum</name>
    <dbReference type="NCBI Taxonomy" id="2588711"/>
    <lineage>
        <taxon>Bacteria</taxon>
        <taxon>Pseudomonadati</taxon>
        <taxon>Pseudomonadota</taxon>
        <taxon>Alphaproteobacteria</taxon>
        <taxon>Rhodobacterales</taxon>
        <taxon>Paracoccaceae</taxon>
        <taxon>Pelagovum</taxon>
    </lineage>
</organism>
<evidence type="ECO:0000313" key="3">
    <source>
        <dbReference type="Proteomes" id="UP000314011"/>
    </source>
</evidence>
<dbReference type="EMBL" id="VFFF01000001">
    <property type="protein sequence ID" value="TNY31899.1"/>
    <property type="molecule type" value="Genomic_DNA"/>
</dbReference>
<sequence length="71" mass="7958">MLDTNDPFYRPLWIRVAIVAVTFCWAVIETIGGNVLFAMLSGAICLYAGWRLFITYDPDAAGRTDTDKPED</sequence>
<dbReference type="Proteomes" id="UP000314011">
    <property type="component" value="Unassembled WGS sequence"/>
</dbReference>
<dbReference type="RefSeq" id="WP_140192580.1">
    <property type="nucleotide sequence ID" value="NZ_CP065915.1"/>
</dbReference>
<keyword evidence="1" id="KW-0472">Membrane</keyword>
<dbReference type="AlphaFoldDB" id="A0A5C5GD34"/>
<evidence type="ECO:0000313" key="2">
    <source>
        <dbReference type="EMBL" id="TNY31899.1"/>
    </source>
</evidence>
<reference evidence="2 3" key="1">
    <citation type="submission" date="2019-06" db="EMBL/GenBank/DDBJ databases">
        <title>Genome of new Rhodobacteraceae sp. SM1903.</title>
        <authorList>
            <person name="Ren X."/>
        </authorList>
    </citation>
    <scope>NUCLEOTIDE SEQUENCE [LARGE SCALE GENOMIC DNA]</scope>
    <source>
        <strain evidence="2 3">SM1903</strain>
    </source>
</reference>
<feature type="transmembrane region" description="Helical" evidence="1">
    <location>
        <begin position="34"/>
        <end position="54"/>
    </location>
</feature>
<keyword evidence="1" id="KW-1133">Transmembrane helix</keyword>
<protein>
    <submittedName>
        <fullName evidence="2">DUF3329 domain-containing protein</fullName>
    </submittedName>
</protein>
<keyword evidence="1" id="KW-0812">Transmembrane</keyword>
<evidence type="ECO:0000256" key="1">
    <source>
        <dbReference type="SAM" id="Phobius"/>
    </source>
</evidence>
<gene>
    <name evidence="2" type="ORF">FHY64_00930</name>
</gene>